<feature type="compositionally biased region" description="Basic and acidic residues" evidence="1">
    <location>
        <begin position="7"/>
        <end position="29"/>
    </location>
</feature>
<organism evidence="2 3">
    <name type="scientific">Portunus trituberculatus</name>
    <name type="common">Swimming crab</name>
    <name type="synonym">Neptunus trituberculatus</name>
    <dbReference type="NCBI Taxonomy" id="210409"/>
    <lineage>
        <taxon>Eukaryota</taxon>
        <taxon>Metazoa</taxon>
        <taxon>Ecdysozoa</taxon>
        <taxon>Arthropoda</taxon>
        <taxon>Crustacea</taxon>
        <taxon>Multicrustacea</taxon>
        <taxon>Malacostraca</taxon>
        <taxon>Eumalacostraca</taxon>
        <taxon>Eucarida</taxon>
        <taxon>Decapoda</taxon>
        <taxon>Pleocyemata</taxon>
        <taxon>Brachyura</taxon>
        <taxon>Eubrachyura</taxon>
        <taxon>Portunoidea</taxon>
        <taxon>Portunidae</taxon>
        <taxon>Portuninae</taxon>
        <taxon>Portunus</taxon>
    </lineage>
</organism>
<dbReference type="Proteomes" id="UP000324222">
    <property type="component" value="Unassembled WGS sequence"/>
</dbReference>
<gene>
    <name evidence="2" type="ORF">E2C01_027008</name>
</gene>
<accession>A0A5B7EH17</accession>
<reference evidence="2 3" key="1">
    <citation type="submission" date="2019-05" db="EMBL/GenBank/DDBJ databases">
        <title>Another draft genome of Portunus trituberculatus and its Hox gene families provides insights of decapod evolution.</title>
        <authorList>
            <person name="Jeong J.-H."/>
            <person name="Song I."/>
            <person name="Kim S."/>
            <person name="Choi T."/>
            <person name="Kim D."/>
            <person name="Ryu S."/>
            <person name="Kim W."/>
        </authorList>
    </citation>
    <scope>NUCLEOTIDE SEQUENCE [LARGE SCALE GENOMIC DNA]</scope>
    <source>
        <tissue evidence="2">Muscle</tissue>
    </source>
</reference>
<keyword evidence="3" id="KW-1185">Reference proteome</keyword>
<proteinExistence type="predicted"/>
<protein>
    <submittedName>
        <fullName evidence="2">Uncharacterized protein</fullName>
    </submittedName>
</protein>
<sequence>MRTVEGGGRDKQGGGGEKVDRTRRREEKGTSLAAKEIPREMEKIAFETFLDFSEAPQMRTPDRGDGSQRWCTEGRDTVYGPH</sequence>
<evidence type="ECO:0000313" key="3">
    <source>
        <dbReference type="Proteomes" id="UP000324222"/>
    </source>
</evidence>
<feature type="compositionally biased region" description="Basic and acidic residues" evidence="1">
    <location>
        <begin position="60"/>
        <end position="76"/>
    </location>
</feature>
<comment type="caution">
    <text evidence="2">The sequence shown here is derived from an EMBL/GenBank/DDBJ whole genome shotgun (WGS) entry which is preliminary data.</text>
</comment>
<evidence type="ECO:0000313" key="2">
    <source>
        <dbReference type="EMBL" id="MPC33651.1"/>
    </source>
</evidence>
<feature type="region of interest" description="Disordered" evidence="1">
    <location>
        <begin position="53"/>
        <end position="82"/>
    </location>
</feature>
<evidence type="ECO:0000256" key="1">
    <source>
        <dbReference type="SAM" id="MobiDB-lite"/>
    </source>
</evidence>
<dbReference type="EMBL" id="VSRR010002876">
    <property type="protein sequence ID" value="MPC33651.1"/>
    <property type="molecule type" value="Genomic_DNA"/>
</dbReference>
<feature type="region of interest" description="Disordered" evidence="1">
    <location>
        <begin position="1"/>
        <end position="32"/>
    </location>
</feature>
<dbReference type="AlphaFoldDB" id="A0A5B7EH17"/>
<name>A0A5B7EH17_PORTR</name>